<protein>
    <submittedName>
        <fullName evidence="2">Uncharacterized protein</fullName>
    </submittedName>
</protein>
<keyword evidence="3" id="KW-1185">Reference proteome</keyword>
<evidence type="ECO:0000313" key="2">
    <source>
        <dbReference type="EMBL" id="WOO78706.1"/>
    </source>
</evidence>
<gene>
    <name evidence="2" type="ORF">LOC62_02G002246</name>
</gene>
<dbReference type="AlphaFoldDB" id="A0AAF0Y6R7"/>
<dbReference type="GeneID" id="87805494"/>
<accession>A0AAF0Y6R7</accession>
<evidence type="ECO:0000256" key="1">
    <source>
        <dbReference type="SAM" id="Phobius"/>
    </source>
</evidence>
<dbReference type="EMBL" id="CP086715">
    <property type="protein sequence ID" value="WOO78706.1"/>
    <property type="molecule type" value="Genomic_DNA"/>
</dbReference>
<keyword evidence="1" id="KW-0472">Membrane</keyword>
<dbReference type="RefSeq" id="XP_062624738.1">
    <property type="nucleotide sequence ID" value="XM_062768754.1"/>
</dbReference>
<proteinExistence type="predicted"/>
<organism evidence="2 3">
    <name type="scientific">Vanrija pseudolonga</name>
    <dbReference type="NCBI Taxonomy" id="143232"/>
    <lineage>
        <taxon>Eukaryota</taxon>
        <taxon>Fungi</taxon>
        <taxon>Dikarya</taxon>
        <taxon>Basidiomycota</taxon>
        <taxon>Agaricomycotina</taxon>
        <taxon>Tremellomycetes</taxon>
        <taxon>Trichosporonales</taxon>
        <taxon>Trichosporonaceae</taxon>
        <taxon>Vanrija</taxon>
    </lineage>
</organism>
<keyword evidence="1" id="KW-1133">Transmembrane helix</keyword>
<sequence length="237" mass="24325">MSTFNCSYTPSPAQLTGCPAFNVSYAPDNKTAYAIIADKDMGGVGKCLANSGLVFNECVTKSKERRGKPSGAAKLGIAPLFVLVLAFLAATASAAVTCKQFDASDRSSWDWNAFTPNQRLGARIDCTNAGSACGGGPSSDAATFSAGWQVTNGTGVSVDAKLASVVALVGGSYAEQATSVPVEGLYVPRGQLGWLTAYTYAVAVGGTFRDCSDGAVYAGSALVPDGDRVVYRVVLGE</sequence>
<reference evidence="2" key="1">
    <citation type="submission" date="2023-10" db="EMBL/GenBank/DDBJ databases">
        <authorList>
            <person name="Noh H."/>
        </authorList>
    </citation>
    <scope>NUCLEOTIDE SEQUENCE</scope>
    <source>
        <strain evidence="2">DUCC4014</strain>
    </source>
</reference>
<name>A0AAF0Y6R7_9TREE</name>
<dbReference type="Proteomes" id="UP000827549">
    <property type="component" value="Chromosome 2"/>
</dbReference>
<evidence type="ECO:0000313" key="3">
    <source>
        <dbReference type="Proteomes" id="UP000827549"/>
    </source>
</evidence>
<feature type="transmembrane region" description="Helical" evidence="1">
    <location>
        <begin position="75"/>
        <end position="96"/>
    </location>
</feature>
<keyword evidence="1" id="KW-0812">Transmembrane</keyword>